<dbReference type="EMBL" id="SEKV01000167">
    <property type="protein sequence ID" value="TFY62412.1"/>
    <property type="molecule type" value="Genomic_DNA"/>
</dbReference>
<dbReference type="SMART" id="SM00526">
    <property type="entry name" value="H15"/>
    <property type="match status" value="1"/>
</dbReference>
<dbReference type="GO" id="GO:0003677">
    <property type="term" value="F:DNA binding"/>
    <property type="evidence" value="ECO:0007669"/>
    <property type="project" value="InterPro"/>
</dbReference>
<feature type="region of interest" description="Disordered" evidence="2">
    <location>
        <begin position="112"/>
        <end position="256"/>
    </location>
</feature>
<evidence type="ECO:0000256" key="1">
    <source>
        <dbReference type="ARBA" id="ARBA00020833"/>
    </source>
</evidence>
<evidence type="ECO:0000313" key="5">
    <source>
        <dbReference type="Proteomes" id="UP000298390"/>
    </source>
</evidence>
<accession>A0A4Y9YJV0</accession>
<feature type="compositionally biased region" description="Low complexity" evidence="2">
    <location>
        <begin position="121"/>
        <end position="136"/>
    </location>
</feature>
<evidence type="ECO:0000313" key="4">
    <source>
        <dbReference type="EMBL" id="TFY62412.1"/>
    </source>
</evidence>
<dbReference type="Gene3D" id="1.10.10.10">
    <property type="entry name" value="Winged helix-like DNA-binding domain superfamily/Winged helix DNA-binding domain"/>
    <property type="match status" value="1"/>
</dbReference>
<comment type="caution">
    <text evidence="4">The sequence shown here is derived from an EMBL/GenBank/DDBJ whole genome shotgun (WGS) entry which is preliminary data.</text>
</comment>
<dbReference type="InterPro" id="IPR005818">
    <property type="entry name" value="Histone_H1/H5_H15"/>
</dbReference>
<dbReference type="Proteomes" id="UP000298390">
    <property type="component" value="Unassembled WGS sequence"/>
</dbReference>
<dbReference type="AlphaFoldDB" id="A0A4Y9YJV0"/>
<evidence type="ECO:0000259" key="3">
    <source>
        <dbReference type="PROSITE" id="PS51504"/>
    </source>
</evidence>
<dbReference type="GO" id="GO:0000786">
    <property type="term" value="C:nucleosome"/>
    <property type="evidence" value="ECO:0007669"/>
    <property type="project" value="InterPro"/>
</dbReference>
<feature type="compositionally biased region" description="Basic and acidic residues" evidence="2">
    <location>
        <begin position="137"/>
        <end position="150"/>
    </location>
</feature>
<name>A0A4Y9YJV0_9APHY</name>
<proteinExistence type="predicted"/>
<feature type="compositionally biased region" description="Low complexity" evidence="2">
    <location>
        <begin position="1"/>
        <end position="15"/>
    </location>
</feature>
<dbReference type="GO" id="GO:0006334">
    <property type="term" value="P:nucleosome assembly"/>
    <property type="evidence" value="ECO:0007669"/>
    <property type="project" value="InterPro"/>
</dbReference>
<sequence>MAVAKTTTRSSTTKPRAAKSKDVKPKETKAKVPKAAAGKEKAPSGAAHPSFKEMIKECIVDHKEEARTGVSRATIKKYISEKYKLDLENNALNASHLNRAIASGEKEGIFALPKGPSGKVKLAPKNKPAANENAHPAGEKPTKEKADKVTKPAAAAKPLKKSVAKADTVKKTKAAAAPAKKSVKATDAAKKSTTKAVAAPSKRMKKDAPAKKVTSTKANAKKPAAKAAAAKATDKPKSTVSAKPRSRAKKPESNVV</sequence>
<dbReference type="SUPFAM" id="SSF46785">
    <property type="entry name" value="Winged helix' DNA-binding domain"/>
    <property type="match status" value="1"/>
</dbReference>
<protein>
    <recommendedName>
        <fullName evidence="1">Histone H1</fullName>
    </recommendedName>
</protein>
<dbReference type="InterPro" id="IPR036388">
    <property type="entry name" value="WH-like_DNA-bd_sf"/>
</dbReference>
<gene>
    <name evidence="4" type="ORF">EVJ58_g3883</name>
</gene>
<evidence type="ECO:0000256" key="2">
    <source>
        <dbReference type="SAM" id="MobiDB-lite"/>
    </source>
</evidence>
<organism evidence="4 5">
    <name type="scientific">Rhodofomes roseus</name>
    <dbReference type="NCBI Taxonomy" id="34475"/>
    <lineage>
        <taxon>Eukaryota</taxon>
        <taxon>Fungi</taxon>
        <taxon>Dikarya</taxon>
        <taxon>Basidiomycota</taxon>
        <taxon>Agaricomycotina</taxon>
        <taxon>Agaricomycetes</taxon>
        <taxon>Polyporales</taxon>
        <taxon>Rhodofomes</taxon>
    </lineage>
</organism>
<dbReference type="PROSITE" id="PS51504">
    <property type="entry name" value="H15"/>
    <property type="match status" value="1"/>
</dbReference>
<dbReference type="Pfam" id="PF00538">
    <property type="entry name" value="Linker_histone"/>
    <property type="match status" value="1"/>
</dbReference>
<feature type="compositionally biased region" description="Basic and acidic residues" evidence="2">
    <location>
        <begin position="19"/>
        <end position="30"/>
    </location>
</feature>
<reference evidence="4 5" key="1">
    <citation type="submission" date="2019-01" db="EMBL/GenBank/DDBJ databases">
        <title>Genome sequencing of the rare red list fungi Fomitopsis rosea.</title>
        <authorList>
            <person name="Buettner E."/>
            <person name="Kellner H."/>
        </authorList>
    </citation>
    <scope>NUCLEOTIDE SEQUENCE [LARGE SCALE GENOMIC DNA]</scope>
    <source>
        <strain evidence="4 5">DSM 105464</strain>
    </source>
</reference>
<dbReference type="STRING" id="34475.A0A4Y9YJV0"/>
<feature type="region of interest" description="Disordered" evidence="2">
    <location>
        <begin position="1"/>
        <end position="49"/>
    </location>
</feature>
<dbReference type="InterPro" id="IPR036390">
    <property type="entry name" value="WH_DNA-bd_sf"/>
</dbReference>
<feature type="domain" description="H15" evidence="3">
    <location>
        <begin position="47"/>
        <end position="124"/>
    </location>
</feature>